<evidence type="ECO:0000256" key="1">
    <source>
        <dbReference type="ARBA" id="ARBA00000083"/>
    </source>
</evidence>
<dbReference type="CDD" id="cd05247">
    <property type="entry name" value="UDP_G4E_1_SDR_e"/>
    <property type="match status" value="1"/>
</dbReference>
<keyword evidence="10" id="KW-0119">Carbohydrate metabolism</keyword>
<evidence type="ECO:0000256" key="9">
    <source>
        <dbReference type="ARBA" id="ARBA00023235"/>
    </source>
</evidence>
<dbReference type="NCBIfam" id="TIGR01179">
    <property type="entry name" value="galE"/>
    <property type="match status" value="1"/>
</dbReference>
<comment type="subunit">
    <text evidence="10">Homodimer.</text>
</comment>
<keyword evidence="7 10" id="KW-0520">NAD</keyword>
<keyword evidence="9 10" id="KW-0413">Isomerase</keyword>
<dbReference type="Proteomes" id="UP000586093">
    <property type="component" value="Unassembled WGS sequence"/>
</dbReference>
<evidence type="ECO:0000256" key="7">
    <source>
        <dbReference type="ARBA" id="ARBA00023027"/>
    </source>
</evidence>
<dbReference type="PANTHER" id="PTHR43725:SF47">
    <property type="entry name" value="UDP-GLUCOSE 4-EPIMERASE"/>
    <property type="match status" value="1"/>
</dbReference>
<comment type="cofactor">
    <cofactor evidence="2 10">
        <name>NAD(+)</name>
        <dbReference type="ChEBI" id="CHEBI:57540"/>
    </cofactor>
</comment>
<evidence type="ECO:0000256" key="10">
    <source>
        <dbReference type="RuleBase" id="RU366046"/>
    </source>
</evidence>
<dbReference type="PANTHER" id="PTHR43725">
    <property type="entry name" value="UDP-GLUCOSE 4-EPIMERASE"/>
    <property type="match status" value="1"/>
</dbReference>
<sequence>MSARGARVLLTGATGYIGSHTWLALLAAGHEVVGLDNFSNSSPRVLERIAELSGRSPVFERADVTDRASVEAVLDRHPVDAVVHFAALKAVGESVQKPFDYARVNLGGLWTVCEALLARGIHRFVFSSSATVYAGEEPPPWRETVRLGATHPYGLTKLHGEQWLTALSQREPAWQLACLRYFNPVGAHPSGRLGEDPRGVPNNLMPFIAQVAIGRRESLQIFGKDYPTPDGTCMRDYLHVEDLAEGHVAALDRLLGQPGGLTVNLGTGQGHSVLEVLRAYERACGHPIAHHFGPRRAGDLPAYWADPQRARELLGWEAKRGLDAMCADSWAWQTREPNGLG</sequence>
<dbReference type="Gene3D" id="3.40.50.720">
    <property type="entry name" value="NAD(P)-binding Rossmann-like Domain"/>
    <property type="match status" value="1"/>
</dbReference>
<reference evidence="12 13" key="1">
    <citation type="submission" date="2020-08" db="EMBL/GenBank/DDBJ databases">
        <title>Aquariorum lacteus gen. nov., sp. nov., a new member of the family Comamonadaceae, isolated from freshwater aquarium.</title>
        <authorList>
            <person name="Chun S.-J."/>
        </authorList>
    </citation>
    <scope>NUCLEOTIDE SEQUENCE [LARGE SCALE GENOMIC DNA]</scope>
    <source>
        <strain evidence="12 13">SJAQ100</strain>
    </source>
</reference>
<dbReference type="GO" id="GO:0003978">
    <property type="term" value="F:UDP-glucose 4-epimerase activity"/>
    <property type="evidence" value="ECO:0007669"/>
    <property type="project" value="UniProtKB-UniRule"/>
</dbReference>
<dbReference type="AlphaFoldDB" id="A0A839HTG7"/>
<keyword evidence="13" id="KW-1185">Reference proteome</keyword>
<dbReference type="InterPro" id="IPR036291">
    <property type="entry name" value="NAD(P)-bd_dom_sf"/>
</dbReference>
<comment type="catalytic activity">
    <reaction evidence="1 10">
        <text>UDP-alpha-D-glucose = UDP-alpha-D-galactose</text>
        <dbReference type="Rhea" id="RHEA:22168"/>
        <dbReference type="ChEBI" id="CHEBI:58885"/>
        <dbReference type="ChEBI" id="CHEBI:66914"/>
        <dbReference type="EC" id="5.1.3.2"/>
    </reaction>
</comment>
<dbReference type="EC" id="5.1.3.2" evidence="5 10"/>
<dbReference type="InterPro" id="IPR005886">
    <property type="entry name" value="UDP_G4E"/>
</dbReference>
<evidence type="ECO:0000313" key="13">
    <source>
        <dbReference type="Proteomes" id="UP000586093"/>
    </source>
</evidence>
<dbReference type="GO" id="GO:0005829">
    <property type="term" value="C:cytosol"/>
    <property type="evidence" value="ECO:0007669"/>
    <property type="project" value="TreeGrafter"/>
</dbReference>
<evidence type="ECO:0000256" key="5">
    <source>
        <dbReference type="ARBA" id="ARBA00013189"/>
    </source>
</evidence>
<dbReference type="RefSeq" id="WP_182664611.1">
    <property type="nucleotide sequence ID" value="NZ_JACIVI010000004.1"/>
</dbReference>
<dbReference type="UniPathway" id="UPA00214"/>
<dbReference type="GO" id="GO:0006012">
    <property type="term" value="P:galactose metabolic process"/>
    <property type="evidence" value="ECO:0007669"/>
    <property type="project" value="UniProtKB-UniPathway"/>
</dbReference>
<comment type="pathway">
    <text evidence="3 10">Carbohydrate metabolism; galactose metabolism.</text>
</comment>
<evidence type="ECO:0000256" key="4">
    <source>
        <dbReference type="ARBA" id="ARBA00007637"/>
    </source>
</evidence>
<protein>
    <recommendedName>
        <fullName evidence="6 10">UDP-glucose 4-epimerase</fullName>
        <ecNumber evidence="5 10">5.1.3.2</ecNumber>
    </recommendedName>
</protein>
<dbReference type="Gene3D" id="3.90.25.10">
    <property type="entry name" value="UDP-galactose 4-epimerase, domain 1"/>
    <property type="match status" value="1"/>
</dbReference>
<dbReference type="NCBIfam" id="NF007956">
    <property type="entry name" value="PRK10675.1"/>
    <property type="match status" value="1"/>
</dbReference>
<dbReference type="InterPro" id="IPR001509">
    <property type="entry name" value="Epimerase_deHydtase"/>
</dbReference>
<dbReference type="EMBL" id="JACIVI010000004">
    <property type="protein sequence ID" value="MBB1162551.1"/>
    <property type="molecule type" value="Genomic_DNA"/>
</dbReference>
<comment type="caution">
    <text evidence="12">The sequence shown here is derived from an EMBL/GenBank/DDBJ whole genome shotgun (WGS) entry which is preliminary data.</text>
</comment>
<evidence type="ECO:0000256" key="8">
    <source>
        <dbReference type="ARBA" id="ARBA00023144"/>
    </source>
</evidence>
<gene>
    <name evidence="12" type="primary">galE</name>
    <name evidence="12" type="ORF">H4F90_11240</name>
</gene>
<evidence type="ECO:0000259" key="11">
    <source>
        <dbReference type="Pfam" id="PF01370"/>
    </source>
</evidence>
<proteinExistence type="inferred from homology"/>
<organism evidence="12 13">
    <name type="scientific">Aquariibacter albus</name>
    <dbReference type="NCBI Taxonomy" id="2759899"/>
    <lineage>
        <taxon>Bacteria</taxon>
        <taxon>Pseudomonadati</taxon>
        <taxon>Pseudomonadota</taxon>
        <taxon>Betaproteobacteria</taxon>
        <taxon>Burkholderiales</taxon>
        <taxon>Sphaerotilaceae</taxon>
        <taxon>Aquariibacter</taxon>
    </lineage>
</organism>
<comment type="similarity">
    <text evidence="4 10">Belongs to the NAD(P)-dependent epimerase/dehydratase family.</text>
</comment>
<dbReference type="SUPFAM" id="SSF51735">
    <property type="entry name" value="NAD(P)-binding Rossmann-fold domains"/>
    <property type="match status" value="1"/>
</dbReference>
<evidence type="ECO:0000256" key="6">
    <source>
        <dbReference type="ARBA" id="ARBA00018569"/>
    </source>
</evidence>
<feature type="domain" description="NAD-dependent epimerase/dehydratase" evidence="11">
    <location>
        <begin position="8"/>
        <end position="266"/>
    </location>
</feature>
<evidence type="ECO:0000256" key="2">
    <source>
        <dbReference type="ARBA" id="ARBA00001911"/>
    </source>
</evidence>
<evidence type="ECO:0000313" key="12">
    <source>
        <dbReference type="EMBL" id="MBB1162551.1"/>
    </source>
</evidence>
<accession>A0A839HTG7</accession>
<dbReference type="Pfam" id="PF01370">
    <property type="entry name" value="Epimerase"/>
    <property type="match status" value="1"/>
</dbReference>
<name>A0A839HTG7_9BURK</name>
<keyword evidence="8" id="KW-0299">Galactose metabolism</keyword>
<evidence type="ECO:0000256" key="3">
    <source>
        <dbReference type="ARBA" id="ARBA00004947"/>
    </source>
</evidence>